<evidence type="ECO:0000256" key="1">
    <source>
        <dbReference type="SAM" id="MobiDB-lite"/>
    </source>
</evidence>
<evidence type="ECO:0000313" key="2">
    <source>
        <dbReference type="EMBL" id="SAL86397.1"/>
    </source>
</evidence>
<dbReference type="EMBL" id="FCON02000227">
    <property type="protein sequence ID" value="SAL86397.1"/>
    <property type="molecule type" value="Genomic_DNA"/>
</dbReference>
<gene>
    <name evidence="2" type="ORF">AWB68_08015</name>
</gene>
<dbReference type="AlphaFoldDB" id="A0A158KZ60"/>
<comment type="caution">
    <text evidence="2">The sequence shown here is derived from an EMBL/GenBank/DDBJ whole genome shotgun (WGS) entry which is preliminary data.</text>
</comment>
<dbReference type="Proteomes" id="UP000054770">
    <property type="component" value="Unassembled WGS sequence"/>
</dbReference>
<feature type="region of interest" description="Disordered" evidence="1">
    <location>
        <begin position="1"/>
        <end position="30"/>
    </location>
</feature>
<organism evidence="2 3">
    <name type="scientific">Caballeronia choica</name>
    <dbReference type="NCBI Taxonomy" id="326476"/>
    <lineage>
        <taxon>Bacteria</taxon>
        <taxon>Pseudomonadati</taxon>
        <taxon>Pseudomonadota</taxon>
        <taxon>Betaproteobacteria</taxon>
        <taxon>Burkholderiales</taxon>
        <taxon>Burkholderiaceae</taxon>
        <taxon>Caballeronia</taxon>
    </lineage>
</organism>
<evidence type="ECO:0000313" key="3">
    <source>
        <dbReference type="Proteomes" id="UP000054770"/>
    </source>
</evidence>
<keyword evidence="3" id="KW-1185">Reference proteome</keyword>
<sequence length="30" mass="3157">MSASGSVIVADRANRMRGGSTNDSVRPARH</sequence>
<protein>
    <submittedName>
        <fullName evidence="2">Uncharacterized protein</fullName>
    </submittedName>
</protein>
<proteinExistence type="predicted"/>
<name>A0A158KZ60_9BURK</name>
<reference evidence="2" key="1">
    <citation type="submission" date="2016-01" db="EMBL/GenBank/DDBJ databases">
        <authorList>
            <person name="Peeters C."/>
        </authorList>
    </citation>
    <scope>NUCLEOTIDE SEQUENCE [LARGE SCALE GENOMIC DNA]</scope>
    <source>
        <strain evidence="2">LMG 22940</strain>
    </source>
</reference>
<accession>A0A158KZ60</accession>